<keyword evidence="1" id="KW-0732">Signal</keyword>
<sequence length="45" mass="4845">MSKSTKTFLALCVVAFAAACAPKESEVVYVDQPVSSEPVYTGKYK</sequence>
<evidence type="ECO:0000256" key="1">
    <source>
        <dbReference type="SAM" id="SignalP"/>
    </source>
</evidence>
<dbReference type="EMBL" id="RPEM01000003">
    <property type="protein sequence ID" value="TGD44167.1"/>
    <property type="molecule type" value="Genomic_DNA"/>
</dbReference>
<accession>A0ABY2KNJ0</accession>
<evidence type="ECO:0000313" key="2">
    <source>
        <dbReference type="EMBL" id="TGD44167.1"/>
    </source>
</evidence>
<protein>
    <recommendedName>
        <fullName evidence="4">Lipoprotein</fullName>
    </recommendedName>
</protein>
<evidence type="ECO:0008006" key="4">
    <source>
        <dbReference type="Google" id="ProtNLM"/>
    </source>
</evidence>
<dbReference type="Proteomes" id="UP000297741">
    <property type="component" value="Unassembled WGS sequence"/>
</dbReference>
<feature type="signal peptide" evidence="1">
    <location>
        <begin position="1"/>
        <end position="17"/>
    </location>
</feature>
<proteinExistence type="predicted"/>
<evidence type="ECO:0000313" key="3">
    <source>
        <dbReference type="Proteomes" id="UP000297741"/>
    </source>
</evidence>
<gene>
    <name evidence="2" type="ORF">EEB11_05570</name>
</gene>
<comment type="caution">
    <text evidence="2">The sequence shown here is derived from an EMBL/GenBank/DDBJ whole genome shotgun (WGS) entry which is preliminary data.</text>
</comment>
<name>A0ABY2KNJ0_9RHOB</name>
<reference evidence="2 3" key="1">
    <citation type="submission" date="2018-11" db="EMBL/GenBank/DDBJ databases">
        <title>Tabrizicola sp. isolated from sediment of alpine lake.</title>
        <authorList>
            <person name="Liu Z."/>
        </authorList>
    </citation>
    <scope>NUCLEOTIDE SEQUENCE [LARGE SCALE GENOMIC DNA]</scope>
    <source>
        <strain evidence="2 3">DRYC-M-16</strain>
    </source>
</reference>
<dbReference type="PROSITE" id="PS51257">
    <property type="entry name" value="PROKAR_LIPOPROTEIN"/>
    <property type="match status" value="1"/>
</dbReference>
<organism evidence="2 3">
    <name type="scientific">Pseudotabrizicola sediminis</name>
    <dbReference type="NCBI Taxonomy" id="2486418"/>
    <lineage>
        <taxon>Bacteria</taxon>
        <taxon>Pseudomonadati</taxon>
        <taxon>Pseudomonadota</taxon>
        <taxon>Alphaproteobacteria</taxon>
        <taxon>Rhodobacterales</taxon>
        <taxon>Paracoccaceae</taxon>
        <taxon>Pseudotabrizicola</taxon>
    </lineage>
</organism>
<feature type="chain" id="PRO_5045503247" description="Lipoprotein" evidence="1">
    <location>
        <begin position="18"/>
        <end position="45"/>
    </location>
</feature>
<keyword evidence="3" id="KW-1185">Reference proteome</keyword>